<evidence type="ECO:0000313" key="4">
    <source>
        <dbReference type="Proteomes" id="UP000247476"/>
    </source>
</evidence>
<feature type="domain" description="Fibronectin type-III" evidence="2">
    <location>
        <begin position="149"/>
        <end position="241"/>
    </location>
</feature>
<evidence type="ECO:0000313" key="3">
    <source>
        <dbReference type="EMBL" id="PYI54950.1"/>
    </source>
</evidence>
<comment type="caution">
    <text evidence="3">The sequence shown here is derived from an EMBL/GenBank/DDBJ whole genome shotgun (WGS) entry which is preliminary data.</text>
</comment>
<keyword evidence="1" id="KW-0732">Signal</keyword>
<proteinExistence type="predicted"/>
<dbReference type="Gene3D" id="2.60.40.10">
    <property type="entry name" value="Immunoglobulins"/>
    <property type="match status" value="2"/>
</dbReference>
<dbReference type="InterPro" id="IPR036116">
    <property type="entry name" value="FN3_sf"/>
</dbReference>
<dbReference type="EMBL" id="QJVJ01000004">
    <property type="protein sequence ID" value="PYI54950.1"/>
    <property type="molecule type" value="Genomic_DNA"/>
</dbReference>
<dbReference type="SUPFAM" id="SSF49265">
    <property type="entry name" value="Fibronectin type III"/>
    <property type="match status" value="1"/>
</dbReference>
<dbReference type="InterPro" id="IPR013783">
    <property type="entry name" value="Ig-like_fold"/>
</dbReference>
<sequence length="408" mass="42070">MLKKFGWIGLAIVGLLFSGVSAFAEPTSPAAGLLRGKPASSPAGTHARMTDGNLQTYETLGADTVIWTFSRPVDVTGFVFVADSPDAQLYLFDANGVGVAGAGASTTAPSAPFPIGVSGVKSVRVTSAVPGQPLRVYELDVYGSVAPVVPSAPAGLTASASGLAVELDWNSDPNAIGYRVKRSTSYTGPYTVIGSVYATEYRDTAVAGGVPYYYVVSAYNEFGESANSAVASAVPVQTSPAAPAGLSAVPGDGRVVLQWETVTGAVYYNVKRANVPGGAYTTVATSVYGYYTDRTATNGTTYAYVVTAVNAAGESGPSAPATAMPNAPVPDRALLAVTLSGGVVKEYDLPLAEAYGFAGWYEARANGSGPAVYPLDRYGNNRGPFAGRKEYIAFPAIVSFEINAYVSE</sequence>
<dbReference type="AlphaFoldDB" id="A0A2V5KJU9"/>
<accession>A0A2V5KJU9</accession>
<reference evidence="3 4" key="1">
    <citation type="submission" date="2018-05" db="EMBL/GenBank/DDBJ databases">
        <title>Paenibacillus flagellatus sp. nov., isolated from selenium mineral soil.</title>
        <authorList>
            <person name="Dai X."/>
        </authorList>
    </citation>
    <scope>NUCLEOTIDE SEQUENCE [LARGE SCALE GENOMIC DNA]</scope>
    <source>
        <strain evidence="3 4">DXL2</strain>
    </source>
</reference>
<dbReference type="SMART" id="SM00060">
    <property type="entry name" value="FN3"/>
    <property type="match status" value="2"/>
</dbReference>
<dbReference type="CDD" id="cd00063">
    <property type="entry name" value="FN3"/>
    <property type="match status" value="2"/>
</dbReference>
<evidence type="ECO:0000256" key="1">
    <source>
        <dbReference type="SAM" id="SignalP"/>
    </source>
</evidence>
<protein>
    <recommendedName>
        <fullName evidence="2">Fibronectin type-III domain-containing protein</fullName>
    </recommendedName>
</protein>
<evidence type="ECO:0000259" key="2">
    <source>
        <dbReference type="PROSITE" id="PS50853"/>
    </source>
</evidence>
<feature type="chain" id="PRO_5016107242" description="Fibronectin type-III domain-containing protein" evidence="1">
    <location>
        <begin position="25"/>
        <end position="408"/>
    </location>
</feature>
<dbReference type="InterPro" id="IPR003961">
    <property type="entry name" value="FN3_dom"/>
</dbReference>
<gene>
    <name evidence="3" type="ORF">DLM86_10405</name>
</gene>
<organism evidence="3 4">
    <name type="scientific">Paenibacillus flagellatus</name>
    <dbReference type="NCBI Taxonomy" id="2211139"/>
    <lineage>
        <taxon>Bacteria</taxon>
        <taxon>Bacillati</taxon>
        <taxon>Bacillota</taxon>
        <taxon>Bacilli</taxon>
        <taxon>Bacillales</taxon>
        <taxon>Paenibacillaceae</taxon>
        <taxon>Paenibacillus</taxon>
    </lineage>
</organism>
<dbReference type="Proteomes" id="UP000247476">
    <property type="component" value="Unassembled WGS sequence"/>
</dbReference>
<keyword evidence="4" id="KW-1185">Reference proteome</keyword>
<feature type="signal peptide" evidence="1">
    <location>
        <begin position="1"/>
        <end position="24"/>
    </location>
</feature>
<dbReference type="PROSITE" id="PS50853">
    <property type="entry name" value="FN3"/>
    <property type="match status" value="1"/>
</dbReference>
<name>A0A2V5KJU9_9BACL</name>